<organism evidence="3">
    <name type="scientific">Trypanosoma brucei equiperdum</name>
    <dbReference type="NCBI Taxonomy" id="630700"/>
    <lineage>
        <taxon>Eukaryota</taxon>
        <taxon>Discoba</taxon>
        <taxon>Euglenozoa</taxon>
        <taxon>Kinetoplastea</taxon>
        <taxon>Metakinetoplastina</taxon>
        <taxon>Trypanosomatida</taxon>
        <taxon>Trypanosomatidae</taxon>
        <taxon>Trypanosoma</taxon>
    </lineage>
</organism>
<evidence type="ECO:0000256" key="1">
    <source>
        <dbReference type="SAM" id="Coils"/>
    </source>
</evidence>
<evidence type="ECO:0000256" key="2">
    <source>
        <dbReference type="SAM" id="MobiDB-lite"/>
    </source>
</evidence>
<feature type="region of interest" description="Disordered" evidence="2">
    <location>
        <begin position="363"/>
        <end position="387"/>
    </location>
</feature>
<evidence type="ECO:0000313" key="3">
    <source>
        <dbReference type="EMBL" id="RHW74011.1"/>
    </source>
</evidence>
<comment type="caution">
    <text evidence="3">The sequence shown here is derived from an EMBL/GenBank/DDBJ whole genome shotgun (WGS) entry which is preliminary data.</text>
</comment>
<dbReference type="Proteomes" id="UP000266743">
    <property type="component" value="Chromosome 2"/>
</dbReference>
<protein>
    <submittedName>
        <fullName evidence="3">Uncharacterized protein</fullName>
    </submittedName>
</protein>
<sequence length="406" mass="43977">MATRGVAPPPPVVRVPLLEPTPTSVTAARSLWGKPPALPSTGSILTDHYQTAHPGRVLESVACAETAILDSAARMAHIEELLRSVHKHCDAPTRETAAVAGALPQSECTKAKCRTPIGTSLEQREDQRHRGKGLRPPSPRPPRRDESPAKPGWNRRTPTPRKKPVVSDPVTDPRRVTRSSSADNPRRPQQEGLKRVGSTGSDAHTQRVSGKSYAAPSESVRRPSNRSAPSNSRASSVVVSLARKAEGTTTLDSVGREPSVIDSRLDFMQSALRDAQERATRAEARCEELEVAFHALKLQHDEATTRLEERQSQLVAQVQYLLQWVRQLEEAILVKGEVSLTKTECVDGAGMARGSQNRCVTEEANSGSLLAPGGTRGKPVHQETGGKGVTLRVPPTPPMALRLQHK</sequence>
<name>A0A3L6LEE4_9TRYP</name>
<feature type="coiled-coil region" evidence="1">
    <location>
        <begin position="265"/>
        <end position="299"/>
    </location>
</feature>
<proteinExistence type="predicted"/>
<feature type="region of interest" description="Disordered" evidence="2">
    <location>
        <begin position="119"/>
        <end position="237"/>
    </location>
</feature>
<dbReference type="EMBL" id="QSBY01000002">
    <property type="protein sequence ID" value="RHW74011.1"/>
    <property type="molecule type" value="Genomic_DNA"/>
</dbReference>
<feature type="compositionally biased region" description="Polar residues" evidence="2">
    <location>
        <begin position="198"/>
        <end position="209"/>
    </location>
</feature>
<feature type="compositionally biased region" description="Low complexity" evidence="2">
    <location>
        <begin position="225"/>
        <end position="237"/>
    </location>
</feature>
<gene>
    <name evidence="3" type="ORF">DPX39_020021500</name>
</gene>
<feature type="compositionally biased region" description="Basic and acidic residues" evidence="2">
    <location>
        <begin position="184"/>
        <end position="194"/>
    </location>
</feature>
<accession>A0A3L6LEE4</accession>
<keyword evidence="1" id="KW-0175">Coiled coil</keyword>
<dbReference type="AlphaFoldDB" id="A0A3L6LEE4"/>
<reference evidence="3" key="1">
    <citation type="submission" date="2018-09" db="EMBL/GenBank/DDBJ databases">
        <title>whole genome sequence of T. equiperdum IVM-t1 strain.</title>
        <authorList>
            <person name="Suganuma K."/>
        </authorList>
    </citation>
    <scope>NUCLEOTIDE SEQUENCE [LARGE SCALE GENOMIC DNA]</scope>
    <source>
        <strain evidence="3">IVM-t1</strain>
    </source>
</reference>